<accession>A0ABD1PMP4</accession>
<comment type="caution">
    <text evidence="4">The sequence shown here is derived from an EMBL/GenBank/DDBJ whole genome shotgun (WGS) entry which is preliminary data.</text>
</comment>
<dbReference type="InterPro" id="IPR058980">
    <property type="entry name" value="Glyco_transf_N"/>
</dbReference>
<evidence type="ECO:0000313" key="5">
    <source>
        <dbReference type="Proteomes" id="UP001604336"/>
    </source>
</evidence>
<dbReference type="PANTHER" id="PTHR11926:SF1412">
    <property type="entry name" value="UDP-GLYCOSYLTRANSFERASE 83A1-LIKE"/>
    <property type="match status" value="1"/>
</dbReference>
<dbReference type="Pfam" id="PF00201">
    <property type="entry name" value="UDPGT"/>
    <property type="match status" value="1"/>
</dbReference>
<organism evidence="4 5">
    <name type="scientific">Abeliophyllum distichum</name>
    <dbReference type="NCBI Taxonomy" id="126358"/>
    <lineage>
        <taxon>Eukaryota</taxon>
        <taxon>Viridiplantae</taxon>
        <taxon>Streptophyta</taxon>
        <taxon>Embryophyta</taxon>
        <taxon>Tracheophyta</taxon>
        <taxon>Spermatophyta</taxon>
        <taxon>Magnoliopsida</taxon>
        <taxon>eudicotyledons</taxon>
        <taxon>Gunneridae</taxon>
        <taxon>Pentapetalae</taxon>
        <taxon>asterids</taxon>
        <taxon>lamiids</taxon>
        <taxon>Lamiales</taxon>
        <taxon>Oleaceae</taxon>
        <taxon>Forsythieae</taxon>
        <taxon>Abeliophyllum</taxon>
    </lineage>
</organism>
<evidence type="ECO:0000256" key="1">
    <source>
        <dbReference type="ARBA" id="ARBA00009995"/>
    </source>
</evidence>
<reference evidence="5" key="1">
    <citation type="submission" date="2024-07" db="EMBL/GenBank/DDBJ databases">
        <title>Two chromosome-level genome assemblies of Korean endemic species Abeliophyllum distichum and Forsythia ovata (Oleaceae).</title>
        <authorList>
            <person name="Jang H."/>
        </authorList>
    </citation>
    <scope>NUCLEOTIDE SEQUENCE [LARGE SCALE GENOMIC DNA]</scope>
</reference>
<dbReference type="InterPro" id="IPR002213">
    <property type="entry name" value="UDP_glucos_trans"/>
</dbReference>
<protein>
    <submittedName>
        <fullName evidence="4">UDP-glycosyltransferase 83A1</fullName>
    </submittedName>
</protein>
<evidence type="ECO:0000313" key="4">
    <source>
        <dbReference type="EMBL" id="KAL2465181.1"/>
    </source>
</evidence>
<sequence>MEHQLASQESRPHVLAVPFPAQGHVMPLMKLCQKIANRGIKVTFVNAEHIHAKLLVAMSDEVKKQHCIELTSIPDGLQTEEDIKKGLIESLRRTYPRNLTRLIEKINFENSDEKISCVIADTLLIGLIHDVSRKMGAELVAFQFGAAADLALVLQIPKLIQDGSLDTNGFAMKSDLISLSNEIPEWRRNELPWSVPDNSKSPASGGSFLVEDTTCLSWLDKQKIGSVIYVSFGSLVILSQDQLNEIALALELSDQPFLWVVRSNFANPNGFLERVAERAKIVEWAPQEQVLSHSSIGCFVSHCGWNSTMEGLSMGVPFLCWPHFWDQFHNQHYICDTWKNGLRLNADENGLRSRNEIKTKIEMLFADPSIKANALKLKEMAHRSVSESGSSLQNFETFIDHLKK</sequence>
<dbReference type="PANTHER" id="PTHR11926">
    <property type="entry name" value="GLUCOSYL/GLUCURONOSYL TRANSFERASES"/>
    <property type="match status" value="1"/>
</dbReference>
<comment type="similarity">
    <text evidence="1">Belongs to the UDP-glycosyltransferase family.</text>
</comment>
<keyword evidence="2" id="KW-0808">Transferase</keyword>
<keyword evidence="5" id="KW-1185">Reference proteome</keyword>
<evidence type="ECO:0000256" key="2">
    <source>
        <dbReference type="ARBA" id="ARBA00022679"/>
    </source>
</evidence>
<evidence type="ECO:0000259" key="3">
    <source>
        <dbReference type="Pfam" id="PF26168"/>
    </source>
</evidence>
<dbReference type="SUPFAM" id="SSF53756">
    <property type="entry name" value="UDP-Glycosyltransferase/glycogen phosphorylase"/>
    <property type="match status" value="1"/>
</dbReference>
<dbReference type="Gene3D" id="3.40.50.2000">
    <property type="entry name" value="Glycogen Phosphorylase B"/>
    <property type="match status" value="3"/>
</dbReference>
<dbReference type="GO" id="GO:0016740">
    <property type="term" value="F:transferase activity"/>
    <property type="evidence" value="ECO:0007669"/>
    <property type="project" value="UniProtKB-KW"/>
</dbReference>
<dbReference type="Pfam" id="PF26168">
    <property type="entry name" value="Glyco_transf_N"/>
    <property type="match status" value="1"/>
</dbReference>
<dbReference type="EMBL" id="JBFOLK010000013">
    <property type="protein sequence ID" value="KAL2465181.1"/>
    <property type="molecule type" value="Genomic_DNA"/>
</dbReference>
<feature type="domain" description="Glycosyltransferase N-terminal" evidence="3">
    <location>
        <begin position="14"/>
        <end position="49"/>
    </location>
</feature>
<dbReference type="CDD" id="cd03784">
    <property type="entry name" value="GT1_Gtf-like"/>
    <property type="match status" value="1"/>
</dbReference>
<dbReference type="FunFam" id="3.40.50.2000:FF:000061">
    <property type="entry name" value="UDP-glycosyltransferase 83A1"/>
    <property type="match status" value="1"/>
</dbReference>
<dbReference type="Proteomes" id="UP001604336">
    <property type="component" value="Unassembled WGS sequence"/>
</dbReference>
<proteinExistence type="inferred from homology"/>
<dbReference type="AlphaFoldDB" id="A0ABD1PMP4"/>
<name>A0ABD1PMP4_9LAMI</name>
<gene>
    <name evidence="4" type="ORF">Adt_41032</name>
</gene>